<dbReference type="AlphaFoldDB" id="A0A0C6NZH7"/>
<protein>
    <submittedName>
        <fullName evidence="3">Putative exported protein</fullName>
    </submittedName>
</protein>
<dbReference type="KEGG" id="bbh:BN112_0223"/>
<evidence type="ECO:0000313" key="3">
    <source>
        <dbReference type="EMBL" id="CCJ52141.1"/>
    </source>
</evidence>
<dbReference type="HOGENOM" id="CLU_116237_2_0_4"/>
<reference evidence="3 4" key="1">
    <citation type="journal article" date="2012" name="BMC Genomics">
        <title>Comparative genomics of the classical Bordetella subspecies: the evolution and exchange of virulence-associated diversity amongst closely related pathogens.</title>
        <authorList>
            <person name="Park J."/>
            <person name="Zhang Y."/>
            <person name="Buboltz A.M."/>
            <person name="Zhang X."/>
            <person name="Schuster S.C."/>
            <person name="Ahuja U."/>
            <person name="Liu M."/>
            <person name="Miller J.F."/>
            <person name="Sebaihia M."/>
            <person name="Bentley S.D."/>
            <person name="Parkhill J."/>
            <person name="Harvill E.T."/>
        </authorList>
    </citation>
    <scope>NUCLEOTIDE SEQUENCE [LARGE SCALE GENOMIC DNA]</scope>
    <source>
        <strain evidence="3 4">253</strain>
    </source>
</reference>
<organism evidence="3 4">
    <name type="scientific">Bordetella bronchiseptica 253</name>
    <dbReference type="NCBI Taxonomy" id="568707"/>
    <lineage>
        <taxon>Bacteria</taxon>
        <taxon>Pseudomonadati</taxon>
        <taxon>Pseudomonadota</taxon>
        <taxon>Betaproteobacteria</taxon>
        <taxon>Burkholderiales</taxon>
        <taxon>Alcaligenaceae</taxon>
        <taxon>Bordetella</taxon>
    </lineage>
</organism>
<keyword evidence="1" id="KW-0732">Signal</keyword>
<evidence type="ECO:0000313" key="4">
    <source>
        <dbReference type="Proteomes" id="UP000007564"/>
    </source>
</evidence>
<proteinExistence type="predicted"/>
<accession>A0A0C6NZH7</accession>
<evidence type="ECO:0000259" key="2">
    <source>
        <dbReference type="Pfam" id="PF03625"/>
    </source>
</evidence>
<dbReference type="EMBL" id="HE965806">
    <property type="protein sequence ID" value="CCJ52141.1"/>
    <property type="molecule type" value="Genomic_DNA"/>
</dbReference>
<dbReference type="OrthoDB" id="9799367at2"/>
<dbReference type="InterPro" id="IPR035923">
    <property type="entry name" value="TT1751-like_sf"/>
</dbReference>
<dbReference type="Proteomes" id="UP000007564">
    <property type="component" value="Chromosome"/>
</dbReference>
<dbReference type="Gene3D" id="3.30.310.70">
    <property type="entry name" value="TT1751-like domain"/>
    <property type="match status" value="1"/>
</dbReference>
<dbReference type="PANTHER" id="PTHR38342">
    <property type="entry name" value="SLR5037 PROTEIN"/>
    <property type="match status" value="1"/>
</dbReference>
<dbReference type="RefSeq" id="WP_015063684.1">
    <property type="nucleotide sequence ID" value="NC_019382.1"/>
</dbReference>
<gene>
    <name evidence="3" type="ORF">BN112_0223</name>
</gene>
<dbReference type="PANTHER" id="PTHR38342:SF2">
    <property type="entry name" value="INNER MEMBRANE OR EXPORTED"/>
    <property type="match status" value="1"/>
</dbReference>
<sequence>MQCPAFPGRFLRSSRMQISRHFPRLARRAALALCLAGAAQVHAQEAAVQRKSDYPFAATVARLQDALRAKGMRIFAVIDHQAAAKQAGLDMPPTQVVVYGNPKAGTPLMLAAPDFALELPLKVLVRETASGEVLVVYHPAGTREGMLGLPAGMAQQLAGAERIVDAAVRRAPAD</sequence>
<feature type="chain" id="PRO_5002200312" evidence="1">
    <location>
        <begin position="44"/>
        <end position="174"/>
    </location>
</feature>
<dbReference type="InterPro" id="IPR005180">
    <property type="entry name" value="DUF302"/>
</dbReference>
<dbReference type="SUPFAM" id="SSF103247">
    <property type="entry name" value="TT1751-like"/>
    <property type="match status" value="1"/>
</dbReference>
<feature type="domain" description="DUF302" evidence="2">
    <location>
        <begin position="78"/>
        <end position="138"/>
    </location>
</feature>
<dbReference type="Pfam" id="PF03625">
    <property type="entry name" value="DUF302"/>
    <property type="match status" value="1"/>
</dbReference>
<name>A0A0C6NZH7_BORBO</name>
<dbReference type="CDD" id="cd14797">
    <property type="entry name" value="DUF302"/>
    <property type="match status" value="1"/>
</dbReference>
<feature type="signal peptide" evidence="1">
    <location>
        <begin position="1"/>
        <end position="43"/>
    </location>
</feature>
<evidence type="ECO:0000256" key="1">
    <source>
        <dbReference type="SAM" id="SignalP"/>
    </source>
</evidence>